<dbReference type="InterPro" id="IPR032675">
    <property type="entry name" value="LRR_dom_sf"/>
</dbReference>
<comment type="caution">
    <text evidence="2">The sequence shown here is derived from an EMBL/GenBank/DDBJ whole genome shotgun (WGS) entry which is preliminary data.</text>
</comment>
<dbReference type="Proteomes" id="UP001205105">
    <property type="component" value="Unassembled WGS sequence"/>
</dbReference>
<evidence type="ECO:0000256" key="1">
    <source>
        <dbReference type="ARBA" id="ARBA00004430"/>
    </source>
</evidence>
<dbReference type="SUPFAM" id="SSF81383">
    <property type="entry name" value="F-box domain"/>
    <property type="match status" value="1"/>
</dbReference>
<organism evidence="2 3">
    <name type="scientific">Chlorella ohadii</name>
    <dbReference type="NCBI Taxonomy" id="2649997"/>
    <lineage>
        <taxon>Eukaryota</taxon>
        <taxon>Viridiplantae</taxon>
        <taxon>Chlorophyta</taxon>
        <taxon>core chlorophytes</taxon>
        <taxon>Trebouxiophyceae</taxon>
        <taxon>Chlorellales</taxon>
        <taxon>Chlorellaceae</taxon>
        <taxon>Chlorella clade</taxon>
        <taxon>Chlorella</taxon>
    </lineage>
</organism>
<gene>
    <name evidence="2" type="ORF">COHA_001985</name>
</gene>
<protein>
    <submittedName>
        <fullName evidence="2">Uncharacterized protein</fullName>
    </submittedName>
</protein>
<evidence type="ECO:0000313" key="3">
    <source>
        <dbReference type="Proteomes" id="UP001205105"/>
    </source>
</evidence>
<name>A0AAD5DXY0_9CHLO</name>
<dbReference type="Gene3D" id="3.80.10.10">
    <property type="entry name" value="Ribonuclease Inhibitor"/>
    <property type="match status" value="4"/>
</dbReference>
<dbReference type="InterPro" id="IPR051341">
    <property type="entry name" value="Zyg-11_UBL_adapter"/>
</dbReference>
<dbReference type="InterPro" id="IPR036047">
    <property type="entry name" value="F-box-like_dom_sf"/>
</dbReference>
<comment type="subcellular location">
    <subcellularLocation>
        <location evidence="1">Cytoplasm</location>
        <location evidence="1">Cytoskeleton</location>
        <location evidence="1">Cilium axoneme</location>
    </subcellularLocation>
</comment>
<keyword evidence="3" id="KW-1185">Reference proteome</keyword>
<dbReference type="AlphaFoldDB" id="A0AAD5DXY0"/>
<reference evidence="2" key="1">
    <citation type="submission" date="2020-11" db="EMBL/GenBank/DDBJ databases">
        <title>Chlorella ohadii genome sequencing and assembly.</title>
        <authorList>
            <person name="Murik O."/>
            <person name="Treves H."/>
            <person name="Kedem I."/>
            <person name="Shotland Y."/>
            <person name="Kaplan A."/>
        </authorList>
    </citation>
    <scope>NUCLEOTIDE SEQUENCE</scope>
    <source>
        <strain evidence="2">1</strain>
    </source>
</reference>
<sequence length="584" mass="62246">MAKTAELPVTAAVLQPALGAPASAGAPARARWEALPEPLLLLALSHLAEESDVTLAAAHLVSRAWRRAVQLAARSLRFAGAAPDTERLRLAFPYVTCLTLEHMQLAPKQMANVAGLTRLTALHMRLCRLSEGASVLALQRLPQLQELEMSDVCGPTAAQLDDTLRSLTALHRLAVESHSPACKTPALRSLAFLPRIRRLAVAQAHQLQSFVGLTNLGSLKDLEALELHGVGVTNSIMARLAALPALAKLRVPDAGVVTDEGLAALAALPLQDLDLSCHRAQADVPVSDAGMAHLAGLSQLSRLDLSGRTAVTADGLAHLRTFFRLQHLDLSRLQLSSGSAAFLLGLTQLTTLRLAGTQMRADQFGGLSSLVALAELDVSSTGFDDACCGELAPLAGLTSLNLSHTEVTVAGLQQLSASHARQLARLQIDGCRVSTWALLSVLRRQPRRSCMWDVQMRGHLPRPINTANLLLMTPGPDGSRLWRLRHAPEPNPLARALMVCLAASLLLAHMLLCVLTSAALMLLPLVFTSVGAAMLFRWAIGRPLSQRPLLHAAVKGEVLLSAILMGPIATIIPPPPIAAHAWEF</sequence>
<dbReference type="PANTHER" id="PTHR12904">
    <property type="match status" value="1"/>
</dbReference>
<proteinExistence type="predicted"/>
<dbReference type="SUPFAM" id="SSF52047">
    <property type="entry name" value="RNI-like"/>
    <property type="match status" value="1"/>
</dbReference>
<dbReference type="PANTHER" id="PTHR12904:SF23">
    <property type="entry name" value="PROTEIN ZER-1 HOMOLOG"/>
    <property type="match status" value="1"/>
</dbReference>
<evidence type="ECO:0000313" key="2">
    <source>
        <dbReference type="EMBL" id="KAI7844438.1"/>
    </source>
</evidence>
<dbReference type="GO" id="GO:0005930">
    <property type="term" value="C:axoneme"/>
    <property type="evidence" value="ECO:0007669"/>
    <property type="project" value="UniProtKB-SubCell"/>
</dbReference>
<accession>A0AAD5DXY0</accession>
<dbReference type="EMBL" id="JADXDR010000030">
    <property type="protein sequence ID" value="KAI7844438.1"/>
    <property type="molecule type" value="Genomic_DNA"/>
</dbReference>